<dbReference type="InterPro" id="IPR029044">
    <property type="entry name" value="Nucleotide-diphossugar_trans"/>
</dbReference>
<accession>A0A7Y6I4K1</accession>
<evidence type="ECO:0000313" key="3">
    <source>
        <dbReference type="Proteomes" id="UP000586042"/>
    </source>
</evidence>
<dbReference type="Pfam" id="PF00535">
    <property type="entry name" value="Glycos_transf_2"/>
    <property type="match status" value="1"/>
</dbReference>
<dbReference type="SUPFAM" id="SSF53448">
    <property type="entry name" value="Nucleotide-diphospho-sugar transferases"/>
    <property type="match status" value="1"/>
</dbReference>
<dbReference type="Proteomes" id="UP000586042">
    <property type="component" value="Unassembled WGS sequence"/>
</dbReference>
<name>A0A7Y6I4K1_9ACTN</name>
<dbReference type="EMBL" id="JABWGN010000003">
    <property type="protein sequence ID" value="NUW31605.1"/>
    <property type="molecule type" value="Genomic_DNA"/>
</dbReference>
<sequence length="250" mass="27629">MPLISVITPSHRPVREQLLEAYESVRSQRLPRGWEVEWVIQEDGDTGAALDILPEDPVVRFATGRRGGVALTRNMALARSRGDLVKNLDHDDVLTPGVLARDIEVLVSDPLVQWTTSPVLDLLPDGSTVAFDSDPAPGRLEPGYVFEHWRTHGYRLPVHPTSICIRRPLAVALGGWMGVPGSDDTGLLVPASVVSHGYFHGEAGLLYRKWPGQETAAAGHYAPMEWSLRMRLIEERAETVRKLWPDVVGV</sequence>
<gene>
    <name evidence="2" type="ORF">HTZ77_09220</name>
</gene>
<dbReference type="AlphaFoldDB" id="A0A7Y6I4K1"/>
<keyword evidence="3" id="KW-1185">Reference proteome</keyword>
<proteinExistence type="predicted"/>
<keyword evidence="2" id="KW-0808">Transferase</keyword>
<dbReference type="Gene3D" id="3.90.550.10">
    <property type="entry name" value="Spore Coat Polysaccharide Biosynthesis Protein SpsA, Chain A"/>
    <property type="match status" value="1"/>
</dbReference>
<dbReference type="InterPro" id="IPR001173">
    <property type="entry name" value="Glyco_trans_2-like"/>
</dbReference>
<comment type="caution">
    <text evidence="2">The sequence shown here is derived from an EMBL/GenBank/DDBJ whole genome shotgun (WGS) entry which is preliminary data.</text>
</comment>
<dbReference type="GO" id="GO:0016740">
    <property type="term" value="F:transferase activity"/>
    <property type="evidence" value="ECO:0007669"/>
    <property type="project" value="UniProtKB-KW"/>
</dbReference>
<evidence type="ECO:0000313" key="2">
    <source>
        <dbReference type="EMBL" id="NUW31605.1"/>
    </source>
</evidence>
<protein>
    <submittedName>
        <fullName evidence="2">Glycosyltransferase</fullName>
    </submittedName>
</protein>
<dbReference type="RefSeq" id="WP_175589044.1">
    <property type="nucleotide sequence ID" value="NZ_JABWGN010000003.1"/>
</dbReference>
<reference evidence="2 3" key="1">
    <citation type="submission" date="2020-06" db="EMBL/GenBank/DDBJ databases">
        <title>Nonomuraea sp. SMC257, a novel actinomycete isolated from soil.</title>
        <authorList>
            <person name="Chanama M."/>
        </authorList>
    </citation>
    <scope>NUCLEOTIDE SEQUENCE [LARGE SCALE GENOMIC DNA]</scope>
    <source>
        <strain evidence="2 3">SMC257</strain>
    </source>
</reference>
<organism evidence="2 3">
    <name type="scientific">Nonomuraea montanisoli</name>
    <dbReference type="NCBI Taxonomy" id="2741721"/>
    <lineage>
        <taxon>Bacteria</taxon>
        <taxon>Bacillati</taxon>
        <taxon>Actinomycetota</taxon>
        <taxon>Actinomycetes</taxon>
        <taxon>Streptosporangiales</taxon>
        <taxon>Streptosporangiaceae</taxon>
        <taxon>Nonomuraea</taxon>
    </lineage>
</organism>
<feature type="domain" description="Glycosyltransferase 2-like" evidence="1">
    <location>
        <begin position="5"/>
        <end position="108"/>
    </location>
</feature>
<evidence type="ECO:0000259" key="1">
    <source>
        <dbReference type="Pfam" id="PF00535"/>
    </source>
</evidence>